<dbReference type="AlphaFoldDB" id="A0AAP0WYT7"/>
<evidence type="ECO:0000313" key="9">
    <source>
        <dbReference type="Proteomes" id="UP001415857"/>
    </source>
</evidence>
<dbReference type="InterPro" id="IPR044839">
    <property type="entry name" value="NDR1-like"/>
</dbReference>
<keyword evidence="3 6" id="KW-1133">Transmembrane helix</keyword>
<protein>
    <recommendedName>
        <fullName evidence="7">Late embryogenesis abundant protein LEA-2 subgroup domain-containing protein</fullName>
    </recommendedName>
</protein>
<keyword evidence="9" id="KW-1185">Reference proteome</keyword>
<evidence type="ECO:0000259" key="7">
    <source>
        <dbReference type="Pfam" id="PF03168"/>
    </source>
</evidence>
<proteinExistence type="predicted"/>
<accession>A0AAP0WYT7</accession>
<comment type="caution">
    <text evidence="8">The sequence shown here is derived from an EMBL/GenBank/DDBJ whole genome shotgun (WGS) entry which is preliminary data.</text>
</comment>
<feature type="transmembrane region" description="Helical" evidence="6">
    <location>
        <begin position="57"/>
        <end position="79"/>
    </location>
</feature>
<evidence type="ECO:0000256" key="2">
    <source>
        <dbReference type="ARBA" id="ARBA00022692"/>
    </source>
</evidence>
<dbReference type="Proteomes" id="UP001415857">
    <property type="component" value="Unassembled WGS sequence"/>
</dbReference>
<dbReference type="EMBL" id="JBBPBK010000008">
    <property type="protein sequence ID" value="KAK9280030.1"/>
    <property type="molecule type" value="Genomic_DNA"/>
</dbReference>
<keyword evidence="2 6" id="KW-0812">Transmembrane</keyword>
<dbReference type="Pfam" id="PF03168">
    <property type="entry name" value="LEA_2"/>
    <property type="match status" value="1"/>
</dbReference>
<evidence type="ECO:0000313" key="8">
    <source>
        <dbReference type="EMBL" id="KAK9280030.1"/>
    </source>
</evidence>
<gene>
    <name evidence="8" type="ORF">L1049_013715</name>
</gene>
<dbReference type="InterPro" id="IPR004864">
    <property type="entry name" value="LEA_2"/>
</dbReference>
<feature type="domain" description="Late embryogenesis abundant protein LEA-2 subgroup" evidence="7">
    <location>
        <begin position="111"/>
        <end position="205"/>
    </location>
</feature>
<keyword evidence="4 6" id="KW-0472">Membrane</keyword>
<sequence length="250" mass="27631">MENPPRPVTGYPVTGYPPPQSAANPRPNGYPYNAAPPYYNPNPYIYANPRATFLRRFIAIMIGLFIITGTIVFIVWLVLRPRIPQVTVDSVSVTNFTTSSSQVTGNWDVRFSVRNPNKKMSIYYDSIVSSLFYEAAFLSRTTLPPFDQDTRNLTTVRAEFAAAGVYVDGRLVNEINSERARGAVGFDVTVQARVRFSAGAWKARRRFLRVLCEDVAVGLSSNGASGTLVGGPKECRVGPVSKFWVFSAVT</sequence>
<dbReference type="GO" id="GO:0005886">
    <property type="term" value="C:plasma membrane"/>
    <property type="evidence" value="ECO:0007669"/>
    <property type="project" value="TreeGrafter"/>
</dbReference>
<dbReference type="PANTHER" id="PTHR31234:SF55">
    <property type="entry name" value="LATE EMBRYOGENESIS ABUNDANT (LEA) HYDROXYPROLINE-RICH GLYCOPROTEIN FAMILY"/>
    <property type="match status" value="1"/>
</dbReference>
<evidence type="ECO:0000256" key="4">
    <source>
        <dbReference type="ARBA" id="ARBA00023136"/>
    </source>
</evidence>
<organism evidence="8 9">
    <name type="scientific">Liquidambar formosana</name>
    <name type="common">Formosan gum</name>
    <dbReference type="NCBI Taxonomy" id="63359"/>
    <lineage>
        <taxon>Eukaryota</taxon>
        <taxon>Viridiplantae</taxon>
        <taxon>Streptophyta</taxon>
        <taxon>Embryophyta</taxon>
        <taxon>Tracheophyta</taxon>
        <taxon>Spermatophyta</taxon>
        <taxon>Magnoliopsida</taxon>
        <taxon>eudicotyledons</taxon>
        <taxon>Gunneridae</taxon>
        <taxon>Pentapetalae</taxon>
        <taxon>Saxifragales</taxon>
        <taxon>Altingiaceae</taxon>
        <taxon>Liquidambar</taxon>
    </lineage>
</organism>
<comment type="subcellular location">
    <subcellularLocation>
        <location evidence="1">Membrane</location>
        <topology evidence="1">Single-pass membrane protein</topology>
    </subcellularLocation>
</comment>
<evidence type="ECO:0000256" key="5">
    <source>
        <dbReference type="SAM" id="MobiDB-lite"/>
    </source>
</evidence>
<name>A0AAP0WYT7_LIQFO</name>
<dbReference type="GO" id="GO:0098542">
    <property type="term" value="P:defense response to other organism"/>
    <property type="evidence" value="ECO:0007669"/>
    <property type="project" value="InterPro"/>
</dbReference>
<evidence type="ECO:0000256" key="3">
    <source>
        <dbReference type="ARBA" id="ARBA00022989"/>
    </source>
</evidence>
<feature type="region of interest" description="Disordered" evidence="5">
    <location>
        <begin position="1"/>
        <end position="27"/>
    </location>
</feature>
<evidence type="ECO:0000256" key="1">
    <source>
        <dbReference type="ARBA" id="ARBA00004167"/>
    </source>
</evidence>
<evidence type="ECO:0000256" key="6">
    <source>
        <dbReference type="SAM" id="Phobius"/>
    </source>
</evidence>
<dbReference type="PANTHER" id="PTHR31234">
    <property type="entry name" value="LATE EMBRYOGENESIS ABUNDANT (LEA) HYDROXYPROLINE-RICH GLYCOPROTEIN FAMILY"/>
    <property type="match status" value="1"/>
</dbReference>
<reference evidence="8 9" key="1">
    <citation type="journal article" date="2024" name="Plant J.">
        <title>Genome sequences and population genomics reveal climatic adaptation and genomic divergence between two closely related sweetgum species.</title>
        <authorList>
            <person name="Xu W.Q."/>
            <person name="Ren C.Q."/>
            <person name="Zhang X.Y."/>
            <person name="Comes H.P."/>
            <person name="Liu X.H."/>
            <person name="Li Y.G."/>
            <person name="Kettle C.J."/>
            <person name="Jalonen R."/>
            <person name="Gaisberger H."/>
            <person name="Ma Y.Z."/>
            <person name="Qiu Y.X."/>
        </authorList>
    </citation>
    <scope>NUCLEOTIDE SEQUENCE [LARGE SCALE GENOMIC DNA]</scope>
    <source>
        <strain evidence="8">Hangzhou</strain>
    </source>
</reference>